<evidence type="ECO:0000313" key="1">
    <source>
        <dbReference type="EMBL" id="KNZ56946.1"/>
    </source>
</evidence>
<keyword evidence="2" id="KW-1185">Reference proteome</keyword>
<dbReference type="EMBL" id="LAVV01007147">
    <property type="protein sequence ID" value="KNZ56946.1"/>
    <property type="molecule type" value="Genomic_DNA"/>
</dbReference>
<comment type="caution">
    <text evidence="1">The sequence shown here is derived from an EMBL/GenBank/DDBJ whole genome shotgun (WGS) entry which is preliminary data.</text>
</comment>
<dbReference type="VEuPathDB" id="FungiDB:VP01_227g3"/>
<sequence>MVGARPAQPGVFGLKKETLFLSRRTVETPSPVVESTGHLSLGEVNKILPSKATPSKFSGSPADGPSVVYLGGGSQPAKNHILPSEIQPHPEGARPKNSNLPSNVKGKLICTLMLLLCGIDSGSSASRIGEANQRDLNADSLEVFDARKDVKNSGFLVTQAGEFYEVGSILAAAKLSAQLHPRDDCPPHRPSLLLLGYPQNHDVVNPEYVRGYGTSCPRFIPSQSRPHLRSLCAVFLFLSYLRNMDLAFPIGTAVIHIHFYHSKILIDINGFHRRENLTFIKLFSSFYPTALFCCKKMSVHPARRNHLIKFIQLTLKCIYYLKCFLSSQHKKIPTEIREFGQRKKNHRHEEPATSTLNRQKLIEIVIIHPAFLSQMRKSQQQHIKVNGRTIGGLGPRPKFQNKPTFDHCHEEQNSLQHHKHHSRDAFSSQKKIVHSELNGTACATHCANRTGIGKKLMLRGGFEPPQTARTSQHVQFGKIKESEFRFQKAGELTAGAAKEDNCEITHTYIHPFSASFSLFFFKKKIYVWPIIRG</sequence>
<protein>
    <submittedName>
        <fullName evidence="1">Uncharacterized protein</fullName>
    </submittedName>
</protein>
<gene>
    <name evidence="1" type="ORF">VP01_227g3</name>
</gene>
<reference evidence="1 2" key="1">
    <citation type="submission" date="2015-08" db="EMBL/GenBank/DDBJ databases">
        <title>Next Generation Sequencing and Analysis of the Genome of Puccinia sorghi L Schw, the Causal Agent of Maize Common Rust.</title>
        <authorList>
            <person name="Rochi L."/>
            <person name="Burguener G."/>
            <person name="Darino M."/>
            <person name="Turjanski A."/>
            <person name="Kreff E."/>
            <person name="Dieguez M.J."/>
            <person name="Sacco F."/>
        </authorList>
    </citation>
    <scope>NUCLEOTIDE SEQUENCE [LARGE SCALE GENOMIC DNA]</scope>
    <source>
        <strain evidence="1 2">RO10H11247</strain>
    </source>
</reference>
<accession>A0A0L6V817</accession>
<proteinExistence type="predicted"/>
<organism evidence="1 2">
    <name type="scientific">Puccinia sorghi</name>
    <dbReference type="NCBI Taxonomy" id="27349"/>
    <lineage>
        <taxon>Eukaryota</taxon>
        <taxon>Fungi</taxon>
        <taxon>Dikarya</taxon>
        <taxon>Basidiomycota</taxon>
        <taxon>Pucciniomycotina</taxon>
        <taxon>Pucciniomycetes</taxon>
        <taxon>Pucciniales</taxon>
        <taxon>Pucciniaceae</taxon>
        <taxon>Puccinia</taxon>
    </lineage>
</organism>
<name>A0A0L6V817_9BASI</name>
<dbReference type="AlphaFoldDB" id="A0A0L6V817"/>
<dbReference type="Proteomes" id="UP000037035">
    <property type="component" value="Unassembled WGS sequence"/>
</dbReference>
<evidence type="ECO:0000313" key="2">
    <source>
        <dbReference type="Proteomes" id="UP000037035"/>
    </source>
</evidence>